<protein>
    <submittedName>
        <fullName evidence="4">Demethylrebeccamycin-D-glucose O-methyltransferase</fullName>
    </submittedName>
</protein>
<evidence type="ECO:0000259" key="3">
    <source>
        <dbReference type="Pfam" id="PF08241"/>
    </source>
</evidence>
<dbReference type="InterPro" id="IPR029063">
    <property type="entry name" value="SAM-dependent_MTases_sf"/>
</dbReference>
<keyword evidence="4" id="KW-0489">Methyltransferase</keyword>
<dbReference type="CDD" id="cd02440">
    <property type="entry name" value="AdoMet_MTases"/>
    <property type="match status" value="1"/>
</dbReference>
<organism evidence="4">
    <name type="scientific">Penicillium chrysogenum</name>
    <name type="common">Penicillium notatum</name>
    <dbReference type="NCBI Taxonomy" id="5076"/>
    <lineage>
        <taxon>Eukaryota</taxon>
        <taxon>Fungi</taxon>
        <taxon>Dikarya</taxon>
        <taxon>Ascomycota</taxon>
        <taxon>Pezizomycotina</taxon>
        <taxon>Eurotiomycetes</taxon>
        <taxon>Eurotiomycetidae</taxon>
        <taxon>Eurotiales</taxon>
        <taxon>Aspergillaceae</taxon>
        <taxon>Penicillium</taxon>
        <taxon>Penicillium chrysogenum species complex</taxon>
    </lineage>
</organism>
<evidence type="ECO:0000256" key="2">
    <source>
        <dbReference type="ARBA" id="ARBA00038188"/>
    </source>
</evidence>
<dbReference type="GO" id="GO:0032259">
    <property type="term" value="P:methylation"/>
    <property type="evidence" value="ECO:0007669"/>
    <property type="project" value="UniProtKB-KW"/>
</dbReference>
<dbReference type="EMBL" id="CM002799">
    <property type="protein sequence ID" value="KZN89746.1"/>
    <property type="molecule type" value="Genomic_DNA"/>
</dbReference>
<dbReference type="PANTHER" id="PTHR44068">
    <property type="entry name" value="ZGC:194242"/>
    <property type="match status" value="1"/>
</dbReference>
<comment type="similarity">
    <text evidence="2">Belongs to the class I-like SAM-binding methyltransferase superfamily. Erg6/SMT family.</text>
</comment>
<dbReference type="GO" id="GO:0005783">
    <property type="term" value="C:endoplasmic reticulum"/>
    <property type="evidence" value="ECO:0007669"/>
    <property type="project" value="TreeGrafter"/>
</dbReference>
<proteinExistence type="inferred from homology"/>
<reference evidence="4" key="1">
    <citation type="journal article" date="2014" name="Genome Announc.">
        <title>Complete sequencing and chromosome-scale genome assembly of the industrial progenitor strain P2niaD18 from the penicillin producer Penicillium chrysogenum.</title>
        <authorList>
            <person name="Specht T."/>
            <person name="Dahlmann T.A."/>
            <person name="Zadra I."/>
            <person name="Kurnsteiner H."/>
            <person name="Kuck U."/>
        </authorList>
    </citation>
    <scope>NUCLEOTIDE SEQUENCE [LARGE SCALE GENOMIC DNA]</scope>
    <source>
        <strain evidence="4">P2niaD18</strain>
    </source>
</reference>
<evidence type="ECO:0000313" key="4">
    <source>
        <dbReference type="EMBL" id="KZN89746.1"/>
    </source>
</evidence>
<keyword evidence="1 4" id="KW-0808">Transferase</keyword>
<feature type="domain" description="Methyltransferase type 11" evidence="3">
    <location>
        <begin position="76"/>
        <end position="174"/>
    </location>
</feature>
<dbReference type="InterPro" id="IPR050447">
    <property type="entry name" value="Erg6_SMT_methyltransf"/>
</dbReference>
<dbReference type="GO" id="GO:0006696">
    <property type="term" value="P:ergosterol biosynthetic process"/>
    <property type="evidence" value="ECO:0007669"/>
    <property type="project" value="TreeGrafter"/>
</dbReference>
<sequence length="301" mass="34111">MAFSDTQPLINKNPVLQSYYASLESRIGYRLILGGTRHFGYYEPGTWWPFPVEKALRRMEDHLFETLNLPAGSTVLDAGCGYGHVAIHMAHRKLNVRAIDVVERHVARARINVRSAGLEKAITVQRGDYHHLEDIPTESLDGVYTMETLVHATDPEAVLEGFLRVLKPGGTLVLFEYAHLFPKDAPAASSKLFEQVNEYASMPANAQFEPDTLVSILEEVGFTDIQTNEISEHVKPLARLFFLIAYIPYLFIRLFGLEQYFINAVAAIVAYRYFDMHRYLCIRVSKPRTADGHALEPKKVQ</sequence>
<accession>A0A167UWV0</accession>
<dbReference type="AlphaFoldDB" id="A0A167UWV0"/>
<dbReference type="SUPFAM" id="SSF53335">
    <property type="entry name" value="S-adenosyl-L-methionine-dependent methyltransferases"/>
    <property type="match status" value="1"/>
</dbReference>
<dbReference type="Pfam" id="PF08241">
    <property type="entry name" value="Methyltransf_11"/>
    <property type="match status" value="1"/>
</dbReference>
<dbReference type="InterPro" id="IPR013216">
    <property type="entry name" value="Methyltransf_11"/>
</dbReference>
<dbReference type="Proteomes" id="UP000076449">
    <property type="component" value="Chromosome II"/>
</dbReference>
<dbReference type="PhylomeDB" id="A0A167UWV0"/>
<gene>
    <name evidence="4" type="ORF">EN45_083790</name>
</gene>
<name>A0A167UWV0_PENCH</name>
<dbReference type="Gene3D" id="3.40.50.150">
    <property type="entry name" value="Vaccinia Virus protein VP39"/>
    <property type="match status" value="1"/>
</dbReference>
<dbReference type="GO" id="GO:0003838">
    <property type="term" value="F:sterol 24-C-methyltransferase activity"/>
    <property type="evidence" value="ECO:0007669"/>
    <property type="project" value="TreeGrafter"/>
</dbReference>
<dbReference type="PANTHER" id="PTHR44068:SF1">
    <property type="entry name" value="HYPOTHETICAL LOC100005854"/>
    <property type="match status" value="1"/>
</dbReference>
<evidence type="ECO:0000256" key="1">
    <source>
        <dbReference type="ARBA" id="ARBA00022679"/>
    </source>
</evidence>